<feature type="compositionally biased region" description="Basic residues" evidence="1">
    <location>
        <begin position="87"/>
        <end position="96"/>
    </location>
</feature>
<organism evidence="2 3">
    <name type="scientific">Acrocarpospora corrugata</name>
    <dbReference type="NCBI Taxonomy" id="35763"/>
    <lineage>
        <taxon>Bacteria</taxon>
        <taxon>Bacillati</taxon>
        <taxon>Actinomycetota</taxon>
        <taxon>Actinomycetes</taxon>
        <taxon>Streptosporangiales</taxon>
        <taxon>Streptosporangiaceae</taxon>
        <taxon>Acrocarpospora</taxon>
    </lineage>
</organism>
<dbReference type="Proteomes" id="UP000334990">
    <property type="component" value="Unassembled WGS sequence"/>
</dbReference>
<sequence length="96" mass="11068">MSRLPGKRARPVLRGPRRSNAPGLPDEAQFGPLRSFVMGNSTHPNHTVLARKLQAYLRWRNANARHPDVLAAQRRERARVRSEKQRRWGRPKTRAA</sequence>
<comment type="caution">
    <text evidence="2">The sequence shown here is derived from an EMBL/GenBank/DDBJ whole genome shotgun (WGS) entry which is preliminary data.</text>
</comment>
<feature type="region of interest" description="Disordered" evidence="1">
    <location>
        <begin position="1"/>
        <end position="38"/>
    </location>
</feature>
<feature type="region of interest" description="Disordered" evidence="1">
    <location>
        <begin position="68"/>
        <end position="96"/>
    </location>
</feature>
<protein>
    <submittedName>
        <fullName evidence="2">Uncharacterized protein</fullName>
    </submittedName>
</protein>
<feature type="compositionally biased region" description="Basic and acidic residues" evidence="1">
    <location>
        <begin position="68"/>
        <end position="86"/>
    </location>
</feature>
<dbReference type="EMBL" id="BLAD01000124">
    <property type="protein sequence ID" value="GES06021.1"/>
    <property type="molecule type" value="Genomic_DNA"/>
</dbReference>
<keyword evidence="3" id="KW-1185">Reference proteome</keyword>
<name>A0A5M3WG07_9ACTN</name>
<reference evidence="2 3" key="1">
    <citation type="submission" date="2019-10" db="EMBL/GenBank/DDBJ databases">
        <title>Whole genome shotgun sequence of Acrocarpospora corrugata NBRC 13972.</title>
        <authorList>
            <person name="Ichikawa N."/>
            <person name="Kimura A."/>
            <person name="Kitahashi Y."/>
            <person name="Komaki H."/>
            <person name="Oguchi A."/>
        </authorList>
    </citation>
    <scope>NUCLEOTIDE SEQUENCE [LARGE SCALE GENOMIC DNA]</scope>
    <source>
        <strain evidence="2 3">NBRC 13972</strain>
    </source>
</reference>
<feature type="compositionally biased region" description="Basic residues" evidence="1">
    <location>
        <begin position="1"/>
        <end position="17"/>
    </location>
</feature>
<accession>A0A5M3WG07</accession>
<evidence type="ECO:0000313" key="3">
    <source>
        <dbReference type="Proteomes" id="UP000334990"/>
    </source>
</evidence>
<evidence type="ECO:0000256" key="1">
    <source>
        <dbReference type="SAM" id="MobiDB-lite"/>
    </source>
</evidence>
<gene>
    <name evidence="2" type="ORF">Acor_80900</name>
</gene>
<dbReference type="AlphaFoldDB" id="A0A5M3WG07"/>
<proteinExistence type="predicted"/>
<evidence type="ECO:0000313" key="2">
    <source>
        <dbReference type="EMBL" id="GES06021.1"/>
    </source>
</evidence>